<dbReference type="OrthoDB" id="10253408at2759"/>
<dbReference type="InterPro" id="IPR000668">
    <property type="entry name" value="Peptidase_C1A_C"/>
</dbReference>
<dbReference type="InterPro" id="IPR039417">
    <property type="entry name" value="Peptidase_C1A_papain-like"/>
</dbReference>
<evidence type="ECO:0000313" key="5">
    <source>
        <dbReference type="Proteomes" id="UP000604825"/>
    </source>
</evidence>
<accession>A0A811SAE7</accession>
<dbReference type="InterPro" id="IPR013128">
    <property type="entry name" value="Peptidase_C1A"/>
</dbReference>
<dbReference type="SMART" id="SM00645">
    <property type="entry name" value="Pept_C1"/>
    <property type="match status" value="1"/>
</dbReference>
<dbReference type="PANTHER" id="PTHR12411">
    <property type="entry name" value="CYSTEINE PROTEASE FAMILY C1-RELATED"/>
    <property type="match status" value="1"/>
</dbReference>
<comment type="caution">
    <text evidence="4">The sequence shown here is derived from an EMBL/GenBank/DDBJ whole genome shotgun (WGS) entry which is preliminary data.</text>
</comment>
<dbReference type="CDD" id="cd02248">
    <property type="entry name" value="Peptidase_C1A"/>
    <property type="match status" value="1"/>
</dbReference>
<organism evidence="4 5">
    <name type="scientific">Miscanthus lutarioriparius</name>
    <dbReference type="NCBI Taxonomy" id="422564"/>
    <lineage>
        <taxon>Eukaryota</taxon>
        <taxon>Viridiplantae</taxon>
        <taxon>Streptophyta</taxon>
        <taxon>Embryophyta</taxon>
        <taxon>Tracheophyta</taxon>
        <taxon>Spermatophyta</taxon>
        <taxon>Magnoliopsida</taxon>
        <taxon>Liliopsida</taxon>
        <taxon>Poales</taxon>
        <taxon>Poaceae</taxon>
        <taxon>PACMAD clade</taxon>
        <taxon>Panicoideae</taxon>
        <taxon>Andropogonodae</taxon>
        <taxon>Andropogoneae</taxon>
        <taxon>Saccharinae</taxon>
        <taxon>Miscanthus</taxon>
    </lineage>
</organism>
<dbReference type="GO" id="GO:0008234">
    <property type="term" value="F:cysteine-type peptidase activity"/>
    <property type="evidence" value="ECO:0007669"/>
    <property type="project" value="InterPro"/>
</dbReference>
<dbReference type="SUPFAM" id="SSF54001">
    <property type="entry name" value="Cysteine proteinases"/>
    <property type="match status" value="1"/>
</dbReference>
<evidence type="ECO:0000259" key="3">
    <source>
        <dbReference type="SMART" id="SM00645"/>
    </source>
</evidence>
<evidence type="ECO:0000313" key="4">
    <source>
        <dbReference type="EMBL" id="CAD6338561.1"/>
    </source>
</evidence>
<dbReference type="EMBL" id="CAJGYO010000019">
    <property type="protein sequence ID" value="CAD6338561.1"/>
    <property type="molecule type" value="Genomic_DNA"/>
</dbReference>
<evidence type="ECO:0000256" key="1">
    <source>
        <dbReference type="ARBA" id="ARBA00008455"/>
    </source>
</evidence>
<proteinExistence type="inferred from homology"/>
<name>A0A811SAE7_9POAL</name>
<dbReference type="InterPro" id="IPR038765">
    <property type="entry name" value="Papain-like_cys_pep_sf"/>
</dbReference>
<gene>
    <name evidence="4" type="ORF">NCGR_LOCUS62659</name>
</gene>
<dbReference type="Pfam" id="PF00112">
    <property type="entry name" value="Peptidase_C1"/>
    <property type="match status" value="1"/>
</dbReference>
<keyword evidence="5" id="KW-1185">Reference proteome</keyword>
<reference evidence="4" key="1">
    <citation type="submission" date="2020-10" db="EMBL/GenBank/DDBJ databases">
        <authorList>
            <person name="Han B."/>
            <person name="Lu T."/>
            <person name="Zhao Q."/>
            <person name="Huang X."/>
            <person name="Zhao Y."/>
        </authorList>
    </citation>
    <scope>NUCLEOTIDE SEQUENCE</scope>
</reference>
<evidence type="ECO:0000256" key="2">
    <source>
        <dbReference type="ARBA" id="ARBA00023157"/>
    </source>
</evidence>
<protein>
    <recommendedName>
        <fullName evidence="3">Peptidase C1A papain C-terminal domain-containing protein</fullName>
    </recommendedName>
</protein>
<dbReference type="InterPro" id="IPR025661">
    <property type="entry name" value="Pept_asp_AS"/>
</dbReference>
<dbReference type="PROSITE" id="PS00640">
    <property type="entry name" value="THIOL_PROTEASE_ASN"/>
    <property type="match status" value="1"/>
</dbReference>
<dbReference type="Proteomes" id="UP000604825">
    <property type="component" value="Unassembled WGS sequence"/>
</dbReference>
<dbReference type="PROSITE" id="PS00639">
    <property type="entry name" value="THIOL_PROTEASE_HIS"/>
    <property type="match status" value="1"/>
</dbReference>
<dbReference type="AlphaFoldDB" id="A0A811SAE7"/>
<dbReference type="InterPro" id="IPR025660">
    <property type="entry name" value="Pept_his_AS"/>
</dbReference>
<keyword evidence="2" id="KW-1015">Disulfide bond</keyword>
<dbReference type="GO" id="GO:0006508">
    <property type="term" value="P:proteolysis"/>
    <property type="evidence" value="ECO:0007669"/>
    <property type="project" value="InterPro"/>
</dbReference>
<feature type="domain" description="Peptidase C1A papain C-terminal" evidence="3">
    <location>
        <begin position="1"/>
        <end position="157"/>
    </location>
</feature>
<dbReference type="Gene3D" id="3.90.70.10">
    <property type="entry name" value="Cysteine proteinases"/>
    <property type="match status" value="1"/>
</dbReference>
<comment type="similarity">
    <text evidence="1">Belongs to the peptidase C1 family.</text>
</comment>
<sequence>MDYAFQWVISNGGIDTEADYPFTDVTALVMPTRSVRYCHDINKKKVVSINSYKRVLPANNEKALQAAVANQPVSVAIEAVGRSFQLYKSGVFDGVCGAKLDHGVTAVGYGSENDKDYWIVKNSWGASWGEAGYIRMRCNMAVSTGKCSIATDTYYPVKNRPRAESADRTAQSVLELEMVLV</sequence>